<keyword evidence="5" id="KW-0539">Nucleus</keyword>
<dbReference type="PROSITE" id="PS51297">
    <property type="entry name" value="K_BOX"/>
    <property type="match status" value="1"/>
</dbReference>
<dbReference type="InterPro" id="IPR002487">
    <property type="entry name" value="TF_Kbox"/>
</dbReference>
<keyword evidence="2" id="KW-0805">Transcription regulation</keyword>
<dbReference type="Pfam" id="PF00319">
    <property type="entry name" value="SRF-TF"/>
    <property type="match status" value="1"/>
</dbReference>
<sequence>MGRGKIEIKRIENSANRQVTFSKRRAGIMKKAKEISVLCEAKVSLLVFSSSGKLYEFCSPATSLPQILEKYHQHSGQKLWDAKHEKLSAEIERIRKENDNMQMELRHLKGEDLTSLQPVELGVIEDCLQRGIDAIQPKKQQQQLTISGNVREMENGYHEKEREYPSQMSLGFRVQPFQPNLQETL</sequence>
<dbReference type="PRINTS" id="PR00404">
    <property type="entry name" value="MADSDOMAIN"/>
</dbReference>
<feature type="domain" description="MADS-box" evidence="7">
    <location>
        <begin position="1"/>
        <end position="61"/>
    </location>
</feature>
<comment type="caution">
    <text evidence="9">The sequence shown here is derived from an EMBL/GenBank/DDBJ whole genome shotgun (WGS) entry which is preliminary data.</text>
</comment>
<evidence type="ECO:0000256" key="5">
    <source>
        <dbReference type="ARBA" id="ARBA00023242"/>
    </source>
</evidence>
<gene>
    <name evidence="9" type="ORF">QJS04_geneDACA016553</name>
</gene>
<dbReference type="GO" id="GO:0003700">
    <property type="term" value="F:DNA-binding transcription factor activity"/>
    <property type="evidence" value="ECO:0007669"/>
    <property type="project" value="InterPro"/>
</dbReference>
<keyword evidence="4" id="KW-0804">Transcription</keyword>
<dbReference type="PROSITE" id="PS50066">
    <property type="entry name" value="MADS_BOX_2"/>
    <property type="match status" value="1"/>
</dbReference>
<evidence type="ECO:0000256" key="3">
    <source>
        <dbReference type="ARBA" id="ARBA00023125"/>
    </source>
</evidence>
<evidence type="ECO:0000256" key="4">
    <source>
        <dbReference type="ARBA" id="ARBA00023163"/>
    </source>
</evidence>
<feature type="coiled-coil region" evidence="6">
    <location>
        <begin position="84"/>
        <end position="111"/>
    </location>
</feature>
<evidence type="ECO:0000259" key="8">
    <source>
        <dbReference type="PROSITE" id="PS51297"/>
    </source>
</evidence>
<dbReference type="InterPro" id="IPR033896">
    <property type="entry name" value="MEF2-like_N"/>
</dbReference>
<dbReference type="EMBL" id="JAUJYN010000002">
    <property type="protein sequence ID" value="KAK1277817.1"/>
    <property type="molecule type" value="Genomic_DNA"/>
</dbReference>
<dbReference type="SUPFAM" id="SSF55455">
    <property type="entry name" value="SRF-like"/>
    <property type="match status" value="1"/>
</dbReference>
<name>A0AAV9BN36_ACOGR</name>
<dbReference type="Pfam" id="PF01486">
    <property type="entry name" value="K-box"/>
    <property type="match status" value="1"/>
</dbReference>
<dbReference type="GO" id="GO:0046983">
    <property type="term" value="F:protein dimerization activity"/>
    <property type="evidence" value="ECO:0007669"/>
    <property type="project" value="InterPro"/>
</dbReference>
<dbReference type="CDD" id="cd00265">
    <property type="entry name" value="MADS_MEF2_like"/>
    <property type="match status" value="1"/>
</dbReference>
<dbReference type="InterPro" id="IPR036879">
    <property type="entry name" value="TF_MADSbox_sf"/>
</dbReference>
<dbReference type="Proteomes" id="UP001179952">
    <property type="component" value="Unassembled WGS sequence"/>
</dbReference>
<dbReference type="PROSITE" id="PS00350">
    <property type="entry name" value="MADS_BOX_1"/>
    <property type="match status" value="1"/>
</dbReference>
<evidence type="ECO:0000259" key="7">
    <source>
        <dbReference type="PROSITE" id="PS50066"/>
    </source>
</evidence>
<dbReference type="GO" id="GO:0005634">
    <property type="term" value="C:nucleus"/>
    <property type="evidence" value="ECO:0007669"/>
    <property type="project" value="UniProtKB-SubCell"/>
</dbReference>
<dbReference type="GO" id="GO:0045944">
    <property type="term" value="P:positive regulation of transcription by RNA polymerase II"/>
    <property type="evidence" value="ECO:0007669"/>
    <property type="project" value="InterPro"/>
</dbReference>
<dbReference type="InterPro" id="IPR050142">
    <property type="entry name" value="MADS-box/MEF2_TF"/>
</dbReference>
<protein>
    <submittedName>
        <fullName evidence="9">MADS-box transcription factor 2</fullName>
    </submittedName>
</protein>
<comment type="subcellular location">
    <subcellularLocation>
        <location evidence="1">Nucleus</location>
    </subcellularLocation>
</comment>
<reference evidence="9" key="2">
    <citation type="submission" date="2023-06" db="EMBL/GenBank/DDBJ databases">
        <authorList>
            <person name="Ma L."/>
            <person name="Liu K.-W."/>
            <person name="Li Z."/>
            <person name="Hsiao Y.-Y."/>
            <person name="Qi Y."/>
            <person name="Fu T."/>
            <person name="Tang G."/>
            <person name="Zhang D."/>
            <person name="Sun W.-H."/>
            <person name="Liu D.-K."/>
            <person name="Li Y."/>
            <person name="Chen G.-Z."/>
            <person name="Liu X.-D."/>
            <person name="Liao X.-Y."/>
            <person name="Jiang Y.-T."/>
            <person name="Yu X."/>
            <person name="Hao Y."/>
            <person name="Huang J."/>
            <person name="Zhao X.-W."/>
            <person name="Ke S."/>
            <person name="Chen Y.-Y."/>
            <person name="Wu W.-L."/>
            <person name="Hsu J.-L."/>
            <person name="Lin Y.-F."/>
            <person name="Huang M.-D."/>
            <person name="Li C.-Y."/>
            <person name="Huang L."/>
            <person name="Wang Z.-W."/>
            <person name="Zhao X."/>
            <person name="Zhong W.-Y."/>
            <person name="Peng D.-H."/>
            <person name="Ahmad S."/>
            <person name="Lan S."/>
            <person name="Zhang J.-S."/>
            <person name="Tsai W.-C."/>
            <person name="Van De Peer Y."/>
            <person name="Liu Z.-J."/>
        </authorList>
    </citation>
    <scope>NUCLEOTIDE SEQUENCE</scope>
    <source>
        <strain evidence="9">SCP</strain>
        <tissue evidence="9">Leaves</tissue>
    </source>
</reference>
<evidence type="ECO:0000313" key="9">
    <source>
        <dbReference type="EMBL" id="KAK1277817.1"/>
    </source>
</evidence>
<evidence type="ECO:0000256" key="6">
    <source>
        <dbReference type="SAM" id="Coils"/>
    </source>
</evidence>
<feature type="domain" description="K-box" evidence="8">
    <location>
        <begin position="84"/>
        <end position="174"/>
    </location>
</feature>
<dbReference type="SMART" id="SM00432">
    <property type="entry name" value="MADS"/>
    <property type="match status" value="1"/>
</dbReference>
<dbReference type="Gene3D" id="3.40.1810.10">
    <property type="entry name" value="Transcription factor, MADS-box"/>
    <property type="match status" value="1"/>
</dbReference>
<dbReference type="GO" id="GO:0000977">
    <property type="term" value="F:RNA polymerase II transcription regulatory region sequence-specific DNA binding"/>
    <property type="evidence" value="ECO:0007669"/>
    <property type="project" value="InterPro"/>
</dbReference>
<keyword evidence="10" id="KW-1185">Reference proteome</keyword>
<evidence type="ECO:0000256" key="2">
    <source>
        <dbReference type="ARBA" id="ARBA00023015"/>
    </source>
</evidence>
<organism evidence="9 10">
    <name type="scientific">Acorus gramineus</name>
    <name type="common">Dwarf sweet flag</name>
    <dbReference type="NCBI Taxonomy" id="55184"/>
    <lineage>
        <taxon>Eukaryota</taxon>
        <taxon>Viridiplantae</taxon>
        <taxon>Streptophyta</taxon>
        <taxon>Embryophyta</taxon>
        <taxon>Tracheophyta</taxon>
        <taxon>Spermatophyta</taxon>
        <taxon>Magnoliopsida</taxon>
        <taxon>Liliopsida</taxon>
        <taxon>Acoraceae</taxon>
        <taxon>Acorus</taxon>
    </lineage>
</organism>
<dbReference type="InterPro" id="IPR002100">
    <property type="entry name" value="TF_MADSbox"/>
</dbReference>
<evidence type="ECO:0000256" key="1">
    <source>
        <dbReference type="ARBA" id="ARBA00004123"/>
    </source>
</evidence>
<dbReference type="AlphaFoldDB" id="A0AAV9BN36"/>
<keyword evidence="6" id="KW-0175">Coiled coil</keyword>
<evidence type="ECO:0000313" key="10">
    <source>
        <dbReference type="Proteomes" id="UP001179952"/>
    </source>
</evidence>
<dbReference type="PANTHER" id="PTHR48019">
    <property type="entry name" value="SERUM RESPONSE FACTOR HOMOLOG"/>
    <property type="match status" value="1"/>
</dbReference>
<accession>A0AAV9BN36</accession>
<keyword evidence="3" id="KW-0238">DNA-binding</keyword>
<proteinExistence type="predicted"/>
<reference evidence="9" key="1">
    <citation type="journal article" date="2023" name="Nat. Commun.">
        <title>Diploid and tetraploid genomes of Acorus and the evolution of monocots.</title>
        <authorList>
            <person name="Ma L."/>
            <person name="Liu K.W."/>
            <person name="Li Z."/>
            <person name="Hsiao Y.Y."/>
            <person name="Qi Y."/>
            <person name="Fu T."/>
            <person name="Tang G.D."/>
            <person name="Zhang D."/>
            <person name="Sun W.H."/>
            <person name="Liu D.K."/>
            <person name="Li Y."/>
            <person name="Chen G.Z."/>
            <person name="Liu X.D."/>
            <person name="Liao X.Y."/>
            <person name="Jiang Y.T."/>
            <person name="Yu X."/>
            <person name="Hao Y."/>
            <person name="Huang J."/>
            <person name="Zhao X.W."/>
            <person name="Ke S."/>
            <person name="Chen Y.Y."/>
            <person name="Wu W.L."/>
            <person name="Hsu J.L."/>
            <person name="Lin Y.F."/>
            <person name="Huang M.D."/>
            <person name="Li C.Y."/>
            <person name="Huang L."/>
            <person name="Wang Z.W."/>
            <person name="Zhao X."/>
            <person name="Zhong W.Y."/>
            <person name="Peng D.H."/>
            <person name="Ahmad S."/>
            <person name="Lan S."/>
            <person name="Zhang J.S."/>
            <person name="Tsai W.C."/>
            <person name="Van de Peer Y."/>
            <person name="Liu Z.J."/>
        </authorList>
    </citation>
    <scope>NUCLEOTIDE SEQUENCE</scope>
    <source>
        <strain evidence="9">SCP</strain>
    </source>
</reference>